<dbReference type="InterPro" id="IPR000504">
    <property type="entry name" value="RRM_dom"/>
</dbReference>
<dbReference type="InterPro" id="IPR012677">
    <property type="entry name" value="Nucleotide-bd_a/b_plait_sf"/>
</dbReference>
<reference evidence="7" key="1">
    <citation type="journal article" date="2022" name="bioRxiv">
        <title>Sequencing and chromosome-scale assembly of the giantPleurodeles waltlgenome.</title>
        <authorList>
            <person name="Brown T."/>
            <person name="Elewa A."/>
            <person name="Iarovenko S."/>
            <person name="Subramanian E."/>
            <person name="Araus A.J."/>
            <person name="Petzold A."/>
            <person name="Susuki M."/>
            <person name="Suzuki K.-i.T."/>
            <person name="Hayashi T."/>
            <person name="Toyoda A."/>
            <person name="Oliveira C."/>
            <person name="Osipova E."/>
            <person name="Leigh N.D."/>
            <person name="Simon A."/>
            <person name="Yun M.H."/>
        </authorList>
    </citation>
    <scope>NUCLEOTIDE SEQUENCE</scope>
    <source>
        <strain evidence="7">20211129_DDA</strain>
        <tissue evidence="7">Liver</tissue>
    </source>
</reference>
<comment type="subcellular location">
    <subcellularLocation>
        <location evidence="1">Nucleus</location>
        <location evidence="1">Nucleoplasm</location>
    </subcellularLocation>
</comment>
<accession>A0AAV7UPP2</accession>
<dbReference type="PANTHER" id="PTHR13798">
    <property type="entry name" value="RNA BINDING MOTIF RBM PROTEIN -RELATED"/>
    <property type="match status" value="1"/>
</dbReference>
<dbReference type="EMBL" id="JANPWB010000005">
    <property type="protein sequence ID" value="KAJ1189587.1"/>
    <property type="molecule type" value="Genomic_DNA"/>
</dbReference>
<dbReference type="PANTHER" id="PTHR13798:SF4">
    <property type="entry name" value="RNA-BINDING PROTEIN 7"/>
    <property type="match status" value="1"/>
</dbReference>
<evidence type="ECO:0000313" key="7">
    <source>
        <dbReference type="EMBL" id="KAJ1189587.1"/>
    </source>
</evidence>
<protein>
    <recommendedName>
        <fullName evidence="6">RRM domain-containing protein</fullName>
    </recommendedName>
</protein>
<dbReference type="PROSITE" id="PS50102">
    <property type="entry name" value="RRM"/>
    <property type="match status" value="1"/>
</dbReference>
<dbReference type="AlphaFoldDB" id="A0AAV7UPP2"/>
<feature type="compositionally biased region" description="Polar residues" evidence="5">
    <location>
        <begin position="84"/>
        <end position="109"/>
    </location>
</feature>
<proteinExistence type="predicted"/>
<dbReference type="GO" id="GO:0003727">
    <property type="term" value="F:single-stranded RNA binding"/>
    <property type="evidence" value="ECO:0007669"/>
    <property type="project" value="TreeGrafter"/>
</dbReference>
<dbReference type="Proteomes" id="UP001066276">
    <property type="component" value="Chromosome 3_1"/>
</dbReference>
<feature type="domain" description="RRM" evidence="6">
    <location>
        <begin position="8"/>
        <end position="85"/>
    </location>
</feature>
<dbReference type="GO" id="GO:0005654">
    <property type="term" value="C:nucleoplasm"/>
    <property type="evidence" value="ECO:0007669"/>
    <property type="project" value="UniProtKB-SubCell"/>
</dbReference>
<dbReference type="Pfam" id="PF00076">
    <property type="entry name" value="RRM_1"/>
    <property type="match status" value="1"/>
</dbReference>
<dbReference type="InterPro" id="IPR052285">
    <property type="entry name" value="NEXT_complex_subunit"/>
</dbReference>
<dbReference type="Gene3D" id="3.30.70.330">
    <property type="match status" value="1"/>
</dbReference>
<evidence type="ECO:0000256" key="1">
    <source>
        <dbReference type="ARBA" id="ARBA00004642"/>
    </source>
</evidence>
<feature type="region of interest" description="Disordered" evidence="5">
    <location>
        <begin position="84"/>
        <end position="147"/>
    </location>
</feature>
<keyword evidence="8" id="KW-1185">Reference proteome</keyword>
<comment type="caution">
    <text evidence="7">The sequence shown here is derived from an EMBL/GenBank/DDBJ whole genome shotgun (WGS) entry which is preliminary data.</text>
</comment>
<feature type="compositionally biased region" description="Polar residues" evidence="5">
    <location>
        <begin position="194"/>
        <end position="220"/>
    </location>
</feature>
<feature type="compositionally biased region" description="Polar residues" evidence="5">
    <location>
        <begin position="126"/>
        <end position="147"/>
    </location>
</feature>
<dbReference type="SMART" id="SM00360">
    <property type="entry name" value="RRM"/>
    <property type="match status" value="1"/>
</dbReference>
<keyword evidence="3" id="KW-0539">Nucleus</keyword>
<dbReference type="InterPro" id="IPR035979">
    <property type="entry name" value="RBD_domain_sf"/>
</dbReference>
<dbReference type="GO" id="GO:0000381">
    <property type="term" value="P:regulation of alternative mRNA splicing, via spliceosome"/>
    <property type="evidence" value="ECO:0007669"/>
    <property type="project" value="TreeGrafter"/>
</dbReference>
<evidence type="ECO:0000259" key="6">
    <source>
        <dbReference type="PROSITE" id="PS50102"/>
    </source>
</evidence>
<organism evidence="7 8">
    <name type="scientific">Pleurodeles waltl</name>
    <name type="common">Iberian ribbed newt</name>
    <dbReference type="NCBI Taxonomy" id="8319"/>
    <lineage>
        <taxon>Eukaryota</taxon>
        <taxon>Metazoa</taxon>
        <taxon>Chordata</taxon>
        <taxon>Craniata</taxon>
        <taxon>Vertebrata</taxon>
        <taxon>Euteleostomi</taxon>
        <taxon>Amphibia</taxon>
        <taxon>Batrachia</taxon>
        <taxon>Caudata</taxon>
        <taxon>Salamandroidea</taxon>
        <taxon>Salamandridae</taxon>
        <taxon>Pleurodelinae</taxon>
        <taxon>Pleurodeles</taxon>
    </lineage>
</organism>
<evidence type="ECO:0000256" key="3">
    <source>
        <dbReference type="ARBA" id="ARBA00023242"/>
    </source>
</evidence>
<name>A0AAV7UPP2_PLEWA</name>
<gene>
    <name evidence="7" type="ORF">NDU88_006331</name>
</gene>
<sequence length="289" mass="32911">MGASEADLTLFVGNLDPRVTEELMFELFLQAGPVTRVKIPKDKDGKTKNFAFVNFKHEESVPYAMNLLHGTKLFGRTLKIQFRSGSKHGSQDGNSAGHSPYASGNGSPANTPPQTPNINRFDRSTDSLVSPGFTTPQMAQRSYTSPDDLQRQAVMNNILWQQMPYTGVSGFQTSPQSNMSSPSPQQYNYYNQNTASQTQQSRDLSSSQWKNRHTSQSPHSHQTDNRRNSWDQRYGDLSPDQRYGDPSDHHYRRGRDDYDYGYDDRGKESRSNESRKESHRDGKYRNSRH</sequence>
<feature type="compositionally biased region" description="Basic and acidic residues" evidence="5">
    <location>
        <begin position="242"/>
        <end position="289"/>
    </location>
</feature>
<evidence type="ECO:0000256" key="2">
    <source>
        <dbReference type="ARBA" id="ARBA00022884"/>
    </source>
</evidence>
<feature type="region of interest" description="Disordered" evidence="5">
    <location>
        <begin position="194"/>
        <end position="289"/>
    </location>
</feature>
<evidence type="ECO:0000256" key="4">
    <source>
        <dbReference type="PROSITE-ProRule" id="PRU00176"/>
    </source>
</evidence>
<evidence type="ECO:0000256" key="5">
    <source>
        <dbReference type="SAM" id="MobiDB-lite"/>
    </source>
</evidence>
<evidence type="ECO:0000313" key="8">
    <source>
        <dbReference type="Proteomes" id="UP001066276"/>
    </source>
</evidence>
<dbReference type="SUPFAM" id="SSF54928">
    <property type="entry name" value="RNA-binding domain, RBD"/>
    <property type="match status" value="1"/>
</dbReference>
<keyword evidence="2 4" id="KW-0694">RNA-binding</keyword>
<feature type="compositionally biased region" description="Basic and acidic residues" evidence="5">
    <location>
        <begin position="221"/>
        <end position="234"/>
    </location>
</feature>